<dbReference type="SMART" id="SM00448">
    <property type="entry name" value="REC"/>
    <property type="match status" value="1"/>
</dbReference>
<organism evidence="5 6">
    <name type="scientific">Oryzomonas rubra</name>
    <dbReference type="NCBI Taxonomy" id="2509454"/>
    <lineage>
        <taxon>Bacteria</taxon>
        <taxon>Pseudomonadati</taxon>
        <taxon>Thermodesulfobacteriota</taxon>
        <taxon>Desulfuromonadia</taxon>
        <taxon>Geobacterales</taxon>
        <taxon>Geobacteraceae</taxon>
        <taxon>Oryzomonas</taxon>
    </lineage>
</organism>
<feature type="domain" description="Response regulatory" evidence="4">
    <location>
        <begin position="5"/>
        <end position="120"/>
    </location>
</feature>
<keyword evidence="1 3" id="KW-0597">Phosphoprotein</keyword>
<dbReference type="PANTHER" id="PTHR44591">
    <property type="entry name" value="STRESS RESPONSE REGULATOR PROTEIN 1"/>
    <property type="match status" value="1"/>
</dbReference>
<dbReference type="OrthoDB" id="9801101at2"/>
<keyword evidence="6" id="KW-1185">Reference proteome</keyword>
<comment type="caution">
    <text evidence="5">The sequence shown here is derived from an EMBL/GenBank/DDBJ whole genome shotgun (WGS) entry which is preliminary data.</text>
</comment>
<sequence>MSNAKVMIVDDALFMRNNLGTILRDKGYTVVAEAASGIETMKKLHACDPDIIFLDIILPDANGIQLLDFIHKMKPQAKVILCSAIGQEAIVKKGLDLGARFYVQKPFSPEKIAEALESLGE</sequence>
<evidence type="ECO:0000256" key="3">
    <source>
        <dbReference type="PROSITE-ProRule" id="PRU00169"/>
    </source>
</evidence>
<dbReference type="InterPro" id="IPR001789">
    <property type="entry name" value="Sig_transdc_resp-reg_receiver"/>
</dbReference>
<evidence type="ECO:0000313" key="6">
    <source>
        <dbReference type="Proteomes" id="UP000324298"/>
    </source>
</evidence>
<evidence type="ECO:0000256" key="1">
    <source>
        <dbReference type="ARBA" id="ARBA00022553"/>
    </source>
</evidence>
<keyword evidence="2" id="KW-0902">Two-component regulatory system</keyword>
<evidence type="ECO:0000259" key="4">
    <source>
        <dbReference type="PROSITE" id="PS50110"/>
    </source>
</evidence>
<reference evidence="5 6" key="1">
    <citation type="submission" date="2019-04" db="EMBL/GenBank/DDBJ databases">
        <title>Geobacter ruber sp. nov., ferric-reducing bacteria isolated from paddy soil.</title>
        <authorList>
            <person name="Xu Z."/>
            <person name="Masuda Y."/>
            <person name="Itoh H."/>
            <person name="Senoo K."/>
        </authorList>
    </citation>
    <scope>NUCLEOTIDE SEQUENCE [LARGE SCALE GENOMIC DNA]</scope>
    <source>
        <strain evidence="5 6">Red88</strain>
    </source>
</reference>
<dbReference type="InterPro" id="IPR011006">
    <property type="entry name" value="CheY-like_superfamily"/>
</dbReference>
<dbReference type="PROSITE" id="PS50110">
    <property type="entry name" value="RESPONSE_REGULATORY"/>
    <property type="match status" value="1"/>
</dbReference>
<dbReference type="Pfam" id="PF00072">
    <property type="entry name" value="Response_reg"/>
    <property type="match status" value="1"/>
</dbReference>
<dbReference type="RefSeq" id="WP_149307419.1">
    <property type="nucleotide sequence ID" value="NZ_SRSD01000005.1"/>
</dbReference>
<dbReference type="SUPFAM" id="SSF52172">
    <property type="entry name" value="CheY-like"/>
    <property type="match status" value="1"/>
</dbReference>
<feature type="modified residue" description="4-aspartylphosphate" evidence="3">
    <location>
        <position position="55"/>
    </location>
</feature>
<dbReference type="EMBL" id="SRSD01000005">
    <property type="protein sequence ID" value="KAA0891720.1"/>
    <property type="molecule type" value="Genomic_DNA"/>
</dbReference>
<proteinExistence type="predicted"/>
<evidence type="ECO:0000256" key="2">
    <source>
        <dbReference type="ARBA" id="ARBA00023012"/>
    </source>
</evidence>
<dbReference type="AlphaFoldDB" id="A0A5A9XFP6"/>
<accession>A0A5A9XFP6</accession>
<dbReference type="PANTHER" id="PTHR44591:SF14">
    <property type="entry name" value="PROTEIN PILG"/>
    <property type="match status" value="1"/>
</dbReference>
<dbReference type="GO" id="GO:0000160">
    <property type="term" value="P:phosphorelay signal transduction system"/>
    <property type="evidence" value="ECO:0007669"/>
    <property type="project" value="UniProtKB-KW"/>
</dbReference>
<dbReference type="InterPro" id="IPR050595">
    <property type="entry name" value="Bact_response_regulator"/>
</dbReference>
<evidence type="ECO:0000313" key="5">
    <source>
        <dbReference type="EMBL" id="KAA0891720.1"/>
    </source>
</evidence>
<protein>
    <submittedName>
        <fullName evidence="5">Response regulator</fullName>
    </submittedName>
</protein>
<dbReference type="Gene3D" id="3.40.50.2300">
    <property type="match status" value="1"/>
</dbReference>
<dbReference type="Proteomes" id="UP000324298">
    <property type="component" value="Unassembled WGS sequence"/>
</dbReference>
<name>A0A5A9XFP6_9BACT</name>
<gene>
    <name evidence="5" type="ORF">ET418_09775</name>
</gene>